<organism evidence="1 2">
    <name type="scientific">Gigaspora margarita</name>
    <dbReference type="NCBI Taxonomy" id="4874"/>
    <lineage>
        <taxon>Eukaryota</taxon>
        <taxon>Fungi</taxon>
        <taxon>Fungi incertae sedis</taxon>
        <taxon>Mucoromycota</taxon>
        <taxon>Glomeromycotina</taxon>
        <taxon>Glomeromycetes</taxon>
        <taxon>Diversisporales</taxon>
        <taxon>Gigasporaceae</taxon>
        <taxon>Gigaspora</taxon>
    </lineage>
</organism>
<evidence type="ECO:0000313" key="2">
    <source>
        <dbReference type="Proteomes" id="UP000789901"/>
    </source>
</evidence>
<name>A0ABN7X949_GIGMA</name>
<dbReference type="Proteomes" id="UP000789901">
    <property type="component" value="Unassembled WGS sequence"/>
</dbReference>
<proteinExistence type="predicted"/>
<reference evidence="1 2" key="1">
    <citation type="submission" date="2021-06" db="EMBL/GenBank/DDBJ databases">
        <authorList>
            <person name="Kallberg Y."/>
            <person name="Tangrot J."/>
            <person name="Rosling A."/>
        </authorList>
    </citation>
    <scope>NUCLEOTIDE SEQUENCE [LARGE SCALE GENOMIC DNA]</scope>
    <source>
        <strain evidence="1 2">120-4 pot B 10/14</strain>
    </source>
</reference>
<feature type="non-terminal residue" evidence="1">
    <location>
        <position position="1"/>
    </location>
</feature>
<gene>
    <name evidence="1" type="ORF">GMARGA_LOCUS40569</name>
</gene>
<feature type="non-terminal residue" evidence="1">
    <location>
        <position position="41"/>
    </location>
</feature>
<keyword evidence="2" id="KW-1185">Reference proteome</keyword>
<evidence type="ECO:0000313" key="1">
    <source>
        <dbReference type="EMBL" id="CAG8851116.1"/>
    </source>
</evidence>
<dbReference type="EMBL" id="CAJVQB010104331">
    <property type="protein sequence ID" value="CAG8851116.1"/>
    <property type="molecule type" value="Genomic_DNA"/>
</dbReference>
<sequence length="41" mass="4749">FKPKVKNKYNQARSDGIAQSLSKDKKIVVQTLYNKLLELIK</sequence>
<comment type="caution">
    <text evidence="1">The sequence shown here is derived from an EMBL/GenBank/DDBJ whole genome shotgun (WGS) entry which is preliminary data.</text>
</comment>
<accession>A0ABN7X949</accession>
<protein>
    <submittedName>
        <fullName evidence="1">20623_t:CDS:1</fullName>
    </submittedName>
</protein>